<dbReference type="InterPro" id="IPR008979">
    <property type="entry name" value="Galactose-bd-like_sf"/>
</dbReference>
<evidence type="ECO:0000256" key="2">
    <source>
        <dbReference type="SAM" id="MobiDB-lite"/>
    </source>
</evidence>
<dbReference type="PANTHER" id="PTHR13194:SF19">
    <property type="entry name" value="NAD(P)-BINDING ROSSMANN-FOLD SUPERFAMILY PROTEIN"/>
    <property type="match status" value="1"/>
</dbReference>
<protein>
    <recommendedName>
        <fullName evidence="3">NADH:ubiquinone oxidoreductase intermediate-associated protein 30 domain-containing protein</fullName>
    </recommendedName>
</protein>
<dbReference type="HOGENOM" id="CLU_059028_3_0_1"/>
<dbReference type="OrthoDB" id="426386at2759"/>
<evidence type="ECO:0000256" key="1">
    <source>
        <dbReference type="ARBA" id="ARBA00007884"/>
    </source>
</evidence>
<dbReference type="AlphaFoldDB" id="R7YHS4"/>
<gene>
    <name evidence="4" type="ORF">W97_00672</name>
</gene>
<dbReference type="Proteomes" id="UP000016924">
    <property type="component" value="Unassembled WGS sequence"/>
</dbReference>
<feature type="domain" description="NADH:ubiquinone oxidoreductase intermediate-associated protein 30" evidence="3">
    <location>
        <begin position="11"/>
        <end position="183"/>
    </location>
</feature>
<dbReference type="RefSeq" id="XP_007776774.1">
    <property type="nucleotide sequence ID" value="XM_007778584.1"/>
</dbReference>
<evidence type="ECO:0000259" key="3">
    <source>
        <dbReference type="Pfam" id="PF08547"/>
    </source>
</evidence>
<comment type="similarity">
    <text evidence="1">Belongs to the CIA30 family.</text>
</comment>
<name>R7YHS4_CONA1</name>
<dbReference type="EMBL" id="JH767555">
    <property type="protein sequence ID" value="EON61457.1"/>
    <property type="molecule type" value="Genomic_DNA"/>
</dbReference>
<proteinExistence type="inferred from homology"/>
<dbReference type="SUPFAM" id="SSF49785">
    <property type="entry name" value="Galactose-binding domain-like"/>
    <property type="match status" value="1"/>
</dbReference>
<dbReference type="PANTHER" id="PTHR13194">
    <property type="entry name" value="COMPLEX I INTERMEDIATE-ASSOCIATED PROTEIN 30"/>
    <property type="match status" value="1"/>
</dbReference>
<dbReference type="InterPro" id="IPR039131">
    <property type="entry name" value="NDUFAF1"/>
</dbReference>
<sequence>MFLFGGSKAWNPTDWTSSDDRVRGGSSQSYLTCSSSLPTARFHGTLDIKTLGGAGFASQRTTGEDRSWDLSAYDGIELNVENADSKRYTFILKDRLLPKNPENGREQSTISYEYDFQLKKDREDHSSSSNRTKILMPWDELKATYRGKEKHDAAPLDTSNIKRLSVMMRSFFGEQEGDFALSIRSIAAVKIPKSDQRSYPEGSAPSEKGIMSLWWRDSRRQEHGVSPGSKL</sequence>
<evidence type="ECO:0000313" key="4">
    <source>
        <dbReference type="EMBL" id="EON61457.1"/>
    </source>
</evidence>
<dbReference type="OMA" id="IMVRSFF"/>
<evidence type="ECO:0000313" key="5">
    <source>
        <dbReference type="Proteomes" id="UP000016924"/>
    </source>
</evidence>
<organism evidence="4 5">
    <name type="scientific">Coniosporium apollinis (strain CBS 100218)</name>
    <name type="common">Rock-inhabiting black yeast</name>
    <dbReference type="NCBI Taxonomy" id="1168221"/>
    <lineage>
        <taxon>Eukaryota</taxon>
        <taxon>Fungi</taxon>
        <taxon>Dikarya</taxon>
        <taxon>Ascomycota</taxon>
        <taxon>Pezizomycotina</taxon>
        <taxon>Dothideomycetes</taxon>
        <taxon>Dothideomycetes incertae sedis</taxon>
        <taxon>Coniosporium</taxon>
    </lineage>
</organism>
<dbReference type="InterPro" id="IPR013857">
    <property type="entry name" value="NADH-UbQ_OxRdtase-assoc_prot30"/>
</dbReference>
<dbReference type="STRING" id="1168221.R7YHS4"/>
<reference evidence="5" key="1">
    <citation type="submission" date="2012-06" db="EMBL/GenBank/DDBJ databases">
        <title>The genome sequence of Coniosporium apollinis CBS 100218.</title>
        <authorList>
            <consortium name="The Broad Institute Genome Sequencing Platform"/>
            <person name="Cuomo C."/>
            <person name="Gorbushina A."/>
            <person name="Noack S."/>
            <person name="Walker B."/>
            <person name="Young S.K."/>
            <person name="Zeng Q."/>
            <person name="Gargeya S."/>
            <person name="Fitzgerald M."/>
            <person name="Haas B."/>
            <person name="Abouelleil A."/>
            <person name="Alvarado L."/>
            <person name="Arachchi H.M."/>
            <person name="Berlin A.M."/>
            <person name="Chapman S.B."/>
            <person name="Goldberg J."/>
            <person name="Griggs A."/>
            <person name="Gujja S."/>
            <person name="Hansen M."/>
            <person name="Howarth C."/>
            <person name="Imamovic A."/>
            <person name="Larimer J."/>
            <person name="McCowan C."/>
            <person name="Montmayeur A."/>
            <person name="Murphy C."/>
            <person name="Neiman D."/>
            <person name="Pearson M."/>
            <person name="Priest M."/>
            <person name="Roberts A."/>
            <person name="Saif S."/>
            <person name="Shea T."/>
            <person name="Sisk P."/>
            <person name="Sykes S."/>
            <person name="Wortman J."/>
            <person name="Nusbaum C."/>
            <person name="Birren B."/>
        </authorList>
    </citation>
    <scope>NUCLEOTIDE SEQUENCE [LARGE SCALE GENOMIC DNA]</scope>
    <source>
        <strain evidence="5">CBS 100218</strain>
    </source>
</reference>
<dbReference type="GO" id="GO:0010257">
    <property type="term" value="P:NADH dehydrogenase complex assembly"/>
    <property type="evidence" value="ECO:0007669"/>
    <property type="project" value="TreeGrafter"/>
</dbReference>
<keyword evidence="5" id="KW-1185">Reference proteome</keyword>
<dbReference type="GO" id="GO:0051082">
    <property type="term" value="F:unfolded protein binding"/>
    <property type="evidence" value="ECO:0007669"/>
    <property type="project" value="TreeGrafter"/>
</dbReference>
<dbReference type="eggNOG" id="ENOG502S0Q3">
    <property type="taxonomic scope" value="Eukaryota"/>
</dbReference>
<accession>R7YHS4</accession>
<feature type="region of interest" description="Disordered" evidence="2">
    <location>
        <begin position="192"/>
        <end position="213"/>
    </location>
</feature>
<dbReference type="Pfam" id="PF08547">
    <property type="entry name" value="CIA30"/>
    <property type="match status" value="1"/>
</dbReference>
<dbReference type="GeneID" id="19897983"/>